<dbReference type="Gene3D" id="3.40.50.150">
    <property type="entry name" value="Vaccinia Virus protein VP39"/>
    <property type="match status" value="1"/>
</dbReference>
<dbReference type="AlphaFoldDB" id="A0A059G016"/>
<accession>A0A059G016</accession>
<dbReference type="InterPro" id="IPR029063">
    <property type="entry name" value="SAM-dependent_MTases_sf"/>
</dbReference>
<dbReference type="CDD" id="cd02440">
    <property type="entry name" value="AdoMet_MTases"/>
    <property type="match status" value="1"/>
</dbReference>
<dbReference type="EMBL" id="ARYI01000001">
    <property type="protein sequence ID" value="KCZ96260.1"/>
    <property type="molecule type" value="Genomic_DNA"/>
</dbReference>
<dbReference type="PANTHER" id="PTHR43464">
    <property type="entry name" value="METHYLTRANSFERASE"/>
    <property type="match status" value="1"/>
</dbReference>
<reference evidence="4 5" key="1">
    <citation type="submission" date="2013-04" db="EMBL/GenBank/DDBJ databases">
        <title>Hyphomonas hirschiana VP5 Genome Sequencing.</title>
        <authorList>
            <person name="Lai Q."/>
            <person name="Shao Z."/>
        </authorList>
    </citation>
    <scope>NUCLEOTIDE SEQUENCE [LARGE SCALE GENOMIC DNA]</scope>
    <source>
        <strain evidence="4 5">VP5</strain>
    </source>
</reference>
<dbReference type="Pfam" id="PF13489">
    <property type="entry name" value="Methyltransf_23"/>
    <property type="match status" value="1"/>
</dbReference>
<organism evidence="4 5">
    <name type="scientific">Hyphomonas hirschiana VP5</name>
    <dbReference type="NCBI Taxonomy" id="1280951"/>
    <lineage>
        <taxon>Bacteria</taxon>
        <taxon>Pseudomonadati</taxon>
        <taxon>Pseudomonadota</taxon>
        <taxon>Alphaproteobacteria</taxon>
        <taxon>Hyphomonadales</taxon>
        <taxon>Hyphomonadaceae</taxon>
        <taxon>Hyphomonas</taxon>
    </lineage>
</organism>
<keyword evidence="1 4" id="KW-0489">Methyltransferase</keyword>
<dbReference type="Proteomes" id="UP000025061">
    <property type="component" value="Unassembled WGS sequence"/>
</dbReference>
<name>A0A059G016_9PROT</name>
<evidence type="ECO:0000256" key="1">
    <source>
        <dbReference type="ARBA" id="ARBA00022603"/>
    </source>
</evidence>
<evidence type="ECO:0000256" key="3">
    <source>
        <dbReference type="ARBA" id="ARBA00022691"/>
    </source>
</evidence>
<gene>
    <name evidence="4" type="ORF">HHI_01235</name>
</gene>
<keyword evidence="3" id="KW-0949">S-adenosyl-L-methionine</keyword>
<dbReference type="GO" id="GO:0008168">
    <property type="term" value="F:methyltransferase activity"/>
    <property type="evidence" value="ECO:0007669"/>
    <property type="project" value="UniProtKB-KW"/>
</dbReference>
<protein>
    <submittedName>
        <fullName evidence="4">3-demethylubiquinone-9 3-methyltransferase</fullName>
    </submittedName>
</protein>
<keyword evidence="2 4" id="KW-0808">Transferase</keyword>
<evidence type="ECO:0000256" key="2">
    <source>
        <dbReference type="ARBA" id="ARBA00022679"/>
    </source>
</evidence>
<evidence type="ECO:0000313" key="5">
    <source>
        <dbReference type="Proteomes" id="UP000025061"/>
    </source>
</evidence>
<comment type="caution">
    <text evidence="4">The sequence shown here is derived from an EMBL/GenBank/DDBJ whole genome shotgun (WGS) entry which is preliminary data.</text>
</comment>
<keyword evidence="4" id="KW-0830">Ubiquinone</keyword>
<sequence length="213" mass="23903">MMSLEISKGLTEDGIVAGNNFDKYASKNPIVRWMMTGFEEAIADLTAVDTIGSIHEVGCGEGFWSLRWQKDGRQVKGTDFSGEVIKIARSNAQRAGQAPDIFQQRSIYDLTAEHDAADLVVCCEVLEHLEDPRKALDILHSITKGHLVVSVPREPIWRALNMARLSYIRDLGNTPGHIQHWSATGIKNFVSERFHILEVRKPLPWTALLCKPR</sequence>
<proteinExistence type="predicted"/>
<dbReference type="PANTHER" id="PTHR43464:SF19">
    <property type="entry name" value="UBIQUINONE BIOSYNTHESIS O-METHYLTRANSFERASE, MITOCHONDRIAL"/>
    <property type="match status" value="1"/>
</dbReference>
<dbReference type="SUPFAM" id="SSF53335">
    <property type="entry name" value="S-adenosyl-L-methionine-dependent methyltransferases"/>
    <property type="match status" value="1"/>
</dbReference>
<dbReference type="PATRIC" id="fig|1280951.3.peg.249"/>
<keyword evidence="5" id="KW-1185">Reference proteome</keyword>
<evidence type="ECO:0000313" key="4">
    <source>
        <dbReference type="EMBL" id="KCZ96260.1"/>
    </source>
</evidence>
<dbReference type="GO" id="GO:0032259">
    <property type="term" value="P:methylation"/>
    <property type="evidence" value="ECO:0007669"/>
    <property type="project" value="UniProtKB-KW"/>
</dbReference>